<evidence type="ECO:0000313" key="3">
    <source>
        <dbReference type="Proteomes" id="UP000295531"/>
    </source>
</evidence>
<evidence type="ECO:0000256" key="1">
    <source>
        <dbReference type="SAM" id="Phobius"/>
    </source>
</evidence>
<organism evidence="2 3">
    <name type="scientific">Idiomarina aquatica</name>
    <dbReference type="NCBI Taxonomy" id="1327752"/>
    <lineage>
        <taxon>Bacteria</taxon>
        <taxon>Pseudomonadati</taxon>
        <taxon>Pseudomonadota</taxon>
        <taxon>Gammaproteobacteria</taxon>
        <taxon>Alteromonadales</taxon>
        <taxon>Idiomarinaceae</taxon>
        <taxon>Idiomarina</taxon>
    </lineage>
</organism>
<name>A0A4R6PPQ7_9GAMM</name>
<keyword evidence="1" id="KW-0812">Transmembrane</keyword>
<keyword evidence="1" id="KW-1133">Transmembrane helix</keyword>
<gene>
    <name evidence="2" type="ORF">DEU29_101245</name>
</gene>
<keyword evidence="3" id="KW-1185">Reference proteome</keyword>
<feature type="transmembrane region" description="Helical" evidence="1">
    <location>
        <begin position="87"/>
        <end position="107"/>
    </location>
</feature>
<dbReference type="InterPro" id="IPR019670">
    <property type="entry name" value="DUF2523"/>
</dbReference>
<feature type="transmembrane region" description="Helical" evidence="1">
    <location>
        <begin position="45"/>
        <end position="67"/>
    </location>
</feature>
<evidence type="ECO:0000313" key="2">
    <source>
        <dbReference type="EMBL" id="TDP40695.1"/>
    </source>
</evidence>
<dbReference type="Proteomes" id="UP000295531">
    <property type="component" value="Unassembled WGS sequence"/>
</dbReference>
<accession>A0A4R6PPQ7</accession>
<dbReference type="RefSeq" id="WP_133538378.1">
    <property type="nucleotide sequence ID" value="NZ_SNXI01000001.1"/>
</dbReference>
<keyword evidence="1" id="KW-0472">Membrane</keyword>
<feature type="transmembrane region" description="Helical" evidence="1">
    <location>
        <begin position="16"/>
        <end position="38"/>
    </location>
</feature>
<comment type="caution">
    <text evidence="2">The sequence shown here is derived from an EMBL/GenBank/DDBJ whole genome shotgun (WGS) entry which is preliminary data.</text>
</comment>
<dbReference type="AlphaFoldDB" id="A0A4R6PPQ7"/>
<dbReference type="EMBL" id="SNXI01000001">
    <property type="protein sequence ID" value="TDP40695.1"/>
    <property type="molecule type" value="Genomic_DNA"/>
</dbReference>
<dbReference type="Pfam" id="PF10734">
    <property type="entry name" value="DUF2523"/>
    <property type="match status" value="1"/>
</dbReference>
<sequence>MPWLISLVANALRYSLTWLGSSIFKAFSSIWAWILFYLPAIAVHLLKALGVGFIAFSLGDFSIDYIYNTVSTELAGLPTLAMDFLRLSGFLDAITIIFGALSARVTYALSVNGSKKMAFLA</sequence>
<reference evidence="2 3" key="1">
    <citation type="submission" date="2019-03" db="EMBL/GenBank/DDBJ databases">
        <title>Freshwater and sediment microbial communities from various areas in North America, analyzing microbe dynamics in response to fracking.</title>
        <authorList>
            <person name="Lamendella R."/>
        </authorList>
    </citation>
    <scope>NUCLEOTIDE SEQUENCE [LARGE SCALE GENOMIC DNA]</scope>
    <source>
        <strain evidence="2 3">18_TX</strain>
    </source>
</reference>
<protein>
    <submittedName>
        <fullName evidence="2">Uncharacterized protein DUF2523</fullName>
    </submittedName>
</protein>
<proteinExistence type="predicted"/>